<comment type="caution">
    <text evidence="2">The sequence shown here is derived from an EMBL/GenBank/DDBJ whole genome shotgun (WGS) entry which is preliminary data.</text>
</comment>
<dbReference type="RefSeq" id="WP_153981020.1">
    <property type="nucleotide sequence ID" value="NZ_BAAANZ010000001.1"/>
</dbReference>
<protein>
    <submittedName>
        <fullName evidence="2">RimJ/RimL family protein N-acetyltransferase</fullName>
    </submittedName>
</protein>
<reference evidence="2 3" key="1">
    <citation type="submission" date="2020-08" db="EMBL/GenBank/DDBJ databases">
        <title>Sequencing the genomes of 1000 actinobacteria strains.</title>
        <authorList>
            <person name="Klenk H.-P."/>
        </authorList>
    </citation>
    <scope>NUCLEOTIDE SEQUENCE [LARGE SCALE GENOMIC DNA]</scope>
    <source>
        <strain evidence="2 3">DSM 23889</strain>
    </source>
</reference>
<keyword evidence="3" id="KW-1185">Reference proteome</keyword>
<accession>A0A840XJG5</accession>
<feature type="domain" description="N-acetyltransferase" evidence="1">
    <location>
        <begin position="10"/>
        <end position="178"/>
    </location>
</feature>
<dbReference type="PROSITE" id="PS51186">
    <property type="entry name" value="GNAT"/>
    <property type="match status" value="1"/>
</dbReference>
<dbReference type="Proteomes" id="UP000552883">
    <property type="component" value="Unassembled WGS sequence"/>
</dbReference>
<dbReference type="EMBL" id="JACHBS010000001">
    <property type="protein sequence ID" value="MBB5616818.1"/>
    <property type="molecule type" value="Genomic_DNA"/>
</dbReference>
<evidence type="ECO:0000259" key="1">
    <source>
        <dbReference type="PROSITE" id="PS51186"/>
    </source>
</evidence>
<dbReference type="Gene3D" id="3.40.630.30">
    <property type="match status" value="1"/>
</dbReference>
<dbReference type="AlphaFoldDB" id="A0A840XJG5"/>
<sequence>MGLLLRTERLEISPLAEADLEAFVAYRRDPDVARYQSWTPDYTQTDARSLLAAQPSTTLPVPGDWVQLALHPVGLSQGMTLIGDVAIGTDPVQPDTYELGVTLAPAHHGQDFAREALAAILEALFAAHGAHRIVMQGDARNEAVLRLLRRLGLRHEGAVLEGDWFKGEWTTLERFALLRREWQERR</sequence>
<dbReference type="PANTHER" id="PTHR43792:SF1">
    <property type="entry name" value="N-ACETYLTRANSFERASE DOMAIN-CONTAINING PROTEIN"/>
    <property type="match status" value="1"/>
</dbReference>
<dbReference type="InterPro" id="IPR016181">
    <property type="entry name" value="Acyl_CoA_acyltransferase"/>
</dbReference>
<dbReference type="OrthoDB" id="9132139at2"/>
<keyword evidence="2" id="KW-0808">Transferase</keyword>
<dbReference type="PANTHER" id="PTHR43792">
    <property type="entry name" value="GNAT FAMILY, PUTATIVE (AFU_ORTHOLOGUE AFUA_3G00765)-RELATED-RELATED"/>
    <property type="match status" value="1"/>
</dbReference>
<dbReference type="Pfam" id="PF13302">
    <property type="entry name" value="Acetyltransf_3"/>
    <property type="match status" value="1"/>
</dbReference>
<proteinExistence type="predicted"/>
<dbReference type="SUPFAM" id="SSF55729">
    <property type="entry name" value="Acyl-CoA N-acyltransferases (Nat)"/>
    <property type="match status" value="1"/>
</dbReference>
<dbReference type="GO" id="GO:0016747">
    <property type="term" value="F:acyltransferase activity, transferring groups other than amino-acyl groups"/>
    <property type="evidence" value="ECO:0007669"/>
    <property type="project" value="InterPro"/>
</dbReference>
<dbReference type="InterPro" id="IPR000182">
    <property type="entry name" value="GNAT_dom"/>
</dbReference>
<dbReference type="InterPro" id="IPR051531">
    <property type="entry name" value="N-acetyltransferase"/>
</dbReference>
<gene>
    <name evidence="2" type="ORF">BJ959_000314</name>
</gene>
<evidence type="ECO:0000313" key="2">
    <source>
        <dbReference type="EMBL" id="MBB5616818.1"/>
    </source>
</evidence>
<organism evidence="2 3">
    <name type="scientific">Microcella frigidaquae</name>
    <dbReference type="NCBI Taxonomy" id="424758"/>
    <lineage>
        <taxon>Bacteria</taxon>
        <taxon>Bacillati</taxon>
        <taxon>Actinomycetota</taxon>
        <taxon>Actinomycetes</taxon>
        <taxon>Micrococcales</taxon>
        <taxon>Microbacteriaceae</taxon>
        <taxon>Microcella</taxon>
    </lineage>
</organism>
<name>A0A840XJG5_9MICO</name>
<evidence type="ECO:0000313" key="3">
    <source>
        <dbReference type="Proteomes" id="UP000552883"/>
    </source>
</evidence>